<dbReference type="GO" id="GO:0098015">
    <property type="term" value="C:virus tail"/>
    <property type="evidence" value="ECO:0007669"/>
    <property type="project" value="UniProtKB-KW"/>
</dbReference>
<evidence type="ECO:0000313" key="5">
    <source>
        <dbReference type="Proteomes" id="UP000241480"/>
    </source>
</evidence>
<dbReference type="Gene3D" id="1.10.10.10">
    <property type="entry name" value="Winged helix-like DNA-binding domain superfamily/Winged helix DNA-binding domain"/>
    <property type="match status" value="1"/>
</dbReference>
<dbReference type="Pfam" id="PF13884">
    <property type="entry name" value="Peptidase_S74"/>
    <property type="match status" value="1"/>
</dbReference>
<proteinExistence type="predicted"/>
<dbReference type="EMBL" id="MG250486">
    <property type="protein sequence ID" value="AUE23425.1"/>
    <property type="molecule type" value="Genomic_DNA"/>
</dbReference>
<dbReference type="Proteomes" id="UP000241480">
    <property type="component" value="Segment"/>
</dbReference>
<accession>A0A2H4YHG0</accession>
<dbReference type="CDD" id="cd10144">
    <property type="entry name" value="Peptidase_S74_CIMCD"/>
    <property type="match status" value="1"/>
</dbReference>
<evidence type="ECO:0000256" key="1">
    <source>
        <dbReference type="ARBA" id="ARBA00004328"/>
    </source>
</evidence>
<sequence>MATTDLSVIKIKNLSNRASVLETDELIIQSSTDTEKTTISKFITDIDILRKSEMTGSSGASVVGTHSGATVQQALDSLSNSLQNIAGNYYFSSSGNEVGANVDTLSLSPSERTYGVQISVPSAAFSPKTDNRISNGTTNLRWSQVYAVNSVISTSNKKKKTNLRQISIAETRAFYEIGKLDSVWQWLAKYSSEKGAARLHSGPTVQDAMRVMLKHGLDWTKYSAFCYDKWEADGDRPAGEEYAFRKEELLFWVLRATIAMQEDLDKRLSVLEESLSGN</sequence>
<evidence type="ECO:0000256" key="2">
    <source>
        <dbReference type="ARBA" id="ARBA00022732"/>
    </source>
</evidence>
<dbReference type="InterPro" id="IPR036388">
    <property type="entry name" value="WH-like_DNA-bd_sf"/>
</dbReference>
<dbReference type="InterPro" id="IPR030392">
    <property type="entry name" value="S74_ICA"/>
</dbReference>
<evidence type="ECO:0000313" key="4">
    <source>
        <dbReference type="EMBL" id="AUE23425.1"/>
    </source>
</evidence>
<keyword evidence="5" id="KW-1185">Reference proteome</keyword>
<feature type="domain" description="Peptidase S74" evidence="3">
    <location>
        <begin position="155"/>
        <end position="275"/>
    </location>
</feature>
<comment type="subcellular location">
    <subcellularLocation>
        <location evidence="1">Virion</location>
    </subcellularLocation>
</comment>
<reference evidence="4 5" key="1">
    <citation type="submission" date="2017-10" db="EMBL/GenBank/DDBJ databases">
        <title>Antibacterial composition for extension of chilled fish shelf life and decreasing of risk of food-borne infections, bacteriophage strains for its preparation.</title>
        <authorList>
            <person name="Zulkarneev E.R."/>
            <person name="Aleshkin A.V."/>
            <person name="Rubalsky O.V."/>
            <person name="Kiseleva I.A."/>
            <person name="Rubalskii E.O."/>
            <person name="Lebedev S.N."/>
        </authorList>
    </citation>
    <scope>NUCLEOTIDE SEQUENCE [LARGE SCALE GENOMIC DNA]</scope>
</reference>
<keyword evidence="2" id="KW-0946">Virion</keyword>
<evidence type="ECO:0000259" key="3">
    <source>
        <dbReference type="PROSITE" id="PS51688"/>
    </source>
</evidence>
<gene>
    <name evidence="4" type="ORF">Ro1_00220</name>
</gene>
<organism evidence="4 5">
    <name type="scientific">Raoultella phage Ro1</name>
    <dbReference type="NCBI Taxonomy" id="2053702"/>
    <lineage>
        <taxon>Viruses</taxon>
        <taxon>Duplodnaviria</taxon>
        <taxon>Heunggongvirae</taxon>
        <taxon>Uroviricota</taxon>
        <taxon>Caudoviricetes</taxon>
        <taxon>Vequintavirinae</taxon>
        <taxon>Mydovirus</taxon>
        <taxon>Mydovirus Ro1</taxon>
    </lineage>
</organism>
<name>A0A2H4YHG0_9CAUD</name>
<protein>
    <submittedName>
        <fullName evidence="4">L-shaped tail fiber protein</fullName>
    </submittedName>
</protein>
<keyword evidence="2" id="KW-1227">Viral tail protein</keyword>
<dbReference type="PROSITE" id="PS51688">
    <property type="entry name" value="ICA"/>
    <property type="match status" value="1"/>
</dbReference>